<feature type="transmembrane region" description="Helical" evidence="1">
    <location>
        <begin position="191"/>
        <end position="212"/>
    </location>
</feature>
<name>A0A5A8DQ52_CAFRO</name>
<sequence length="315" mass="34208">MAAEVKDWGTKPRKSSMFVADENPAYGMDLGSTKREFRKRASVVGAKAITMSKKTAKAFRNRPYQSAVVFLSLLNVVLLFAATTDQPWYAQNLETEVGVTRTVMTWNRLQVCEGVTGNVRTANRSREVCSVVFLADIRLDQDYIRQAGWSGFACNLVSLPLLGTALYLSYLARVGRSADVPSPCRRCLGQWFSPAAMHALTCIILVSGFGSFSNIMLSNLPSDPTQLNPKFQTGPNDVGGFSTAYGLSVTVFLFELVCIGLSAGCAKEEDRNPDDYTDAPVGGFPPQRGAEAATVLADVFGTKGDLIIRRRACTG</sequence>
<keyword evidence="1" id="KW-0812">Transmembrane</keyword>
<protein>
    <submittedName>
        <fullName evidence="2">Uncharacterized protein</fullName>
    </submittedName>
</protein>
<comment type="caution">
    <text evidence="2">The sequence shown here is derived from an EMBL/GenBank/DDBJ whole genome shotgun (WGS) entry which is preliminary data.</text>
</comment>
<dbReference type="EMBL" id="VLTM01000007">
    <property type="protein sequence ID" value="KAA0166874.1"/>
    <property type="molecule type" value="Genomic_DNA"/>
</dbReference>
<keyword evidence="1" id="KW-0472">Membrane</keyword>
<gene>
    <name evidence="2" type="ORF">FNF31_01249</name>
</gene>
<organism evidence="2 3">
    <name type="scientific">Cafeteria roenbergensis</name>
    <name type="common">Marine flagellate</name>
    <dbReference type="NCBI Taxonomy" id="33653"/>
    <lineage>
        <taxon>Eukaryota</taxon>
        <taxon>Sar</taxon>
        <taxon>Stramenopiles</taxon>
        <taxon>Bigyra</taxon>
        <taxon>Opalozoa</taxon>
        <taxon>Bicosoecida</taxon>
        <taxon>Cafeteriaceae</taxon>
        <taxon>Cafeteria</taxon>
    </lineage>
</organism>
<feature type="transmembrane region" description="Helical" evidence="1">
    <location>
        <begin position="244"/>
        <end position="266"/>
    </location>
</feature>
<evidence type="ECO:0000313" key="3">
    <source>
        <dbReference type="Proteomes" id="UP000325113"/>
    </source>
</evidence>
<proteinExistence type="predicted"/>
<reference evidence="2 3" key="1">
    <citation type="submission" date="2019-07" db="EMBL/GenBank/DDBJ databases">
        <title>Genomes of Cafeteria roenbergensis.</title>
        <authorList>
            <person name="Fischer M.G."/>
            <person name="Hackl T."/>
            <person name="Roman M."/>
        </authorList>
    </citation>
    <scope>NUCLEOTIDE SEQUENCE [LARGE SCALE GENOMIC DNA]</scope>
    <source>
        <strain evidence="2 3">Cflag</strain>
    </source>
</reference>
<evidence type="ECO:0000256" key="1">
    <source>
        <dbReference type="SAM" id="Phobius"/>
    </source>
</evidence>
<keyword evidence="1" id="KW-1133">Transmembrane helix</keyword>
<dbReference type="Proteomes" id="UP000325113">
    <property type="component" value="Unassembled WGS sequence"/>
</dbReference>
<accession>A0A5A8DQ52</accession>
<dbReference type="AlphaFoldDB" id="A0A5A8DQ52"/>
<feature type="transmembrane region" description="Helical" evidence="1">
    <location>
        <begin position="149"/>
        <end position="170"/>
    </location>
</feature>
<evidence type="ECO:0000313" key="2">
    <source>
        <dbReference type="EMBL" id="KAA0166874.1"/>
    </source>
</evidence>
<feature type="transmembrane region" description="Helical" evidence="1">
    <location>
        <begin position="63"/>
        <end position="82"/>
    </location>
</feature>